<keyword evidence="2" id="KW-1185">Reference proteome</keyword>
<feature type="transmembrane region" description="Helical" evidence="1">
    <location>
        <begin position="35"/>
        <end position="57"/>
    </location>
</feature>
<dbReference type="WBParaSite" id="Csp11.Scaffold630.g20531.t1">
    <property type="protein sequence ID" value="Csp11.Scaffold630.g20531.t1"/>
    <property type="gene ID" value="Csp11.Scaffold630.g20531"/>
</dbReference>
<dbReference type="AlphaFoldDB" id="A0A1I7UY79"/>
<reference evidence="3" key="1">
    <citation type="submission" date="2016-11" db="UniProtKB">
        <authorList>
            <consortium name="WormBaseParasite"/>
        </authorList>
    </citation>
    <scope>IDENTIFICATION</scope>
</reference>
<organism evidence="2 3">
    <name type="scientific">Caenorhabditis tropicalis</name>
    <dbReference type="NCBI Taxonomy" id="1561998"/>
    <lineage>
        <taxon>Eukaryota</taxon>
        <taxon>Metazoa</taxon>
        <taxon>Ecdysozoa</taxon>
        <taxon>Nematoda</taxon>
        <taxon>Chromadorea</taxon>
        <taxon>Rhabditida</taxon>
        <taxon>Rhabditina</taxon>
        <taxon>Rhabditomorpha</taxon>
        <taxon>Rhabditoidea</taxon>
        <taxon>Rhabditidae</taxon>
        <taxon>Peloderinae</taxon>
        <taxon>Caenorhabditis</taxon>
    </lineage>
</organism>
<name>A0A1I7UY79_9PELO</name>
<proteinExistence type="predicted"/>
<keyword evidence="1" id="KW-0812">Transmembrane</keyword>
<accession>A0A1I7UY79</accession>
<dbReference type="eggNOG" id="ENOG502THW5">
    <property type="taxonomic scope" value="Eukaryota"/>
</dbReference>
<keyword evidence="1" id="KW-1133">Transmembrane helix</keyword>
<protein>
    <submittedName>
        <fullName evidence="3">Sugar transporter SWEET1</fullName>
    </submittedName>
</protein>
<evidence type="ECO:0000256" key="1">
    <source>
        <dbReference type="SAM" id="Phobius"/>
    </source>
</evidence>
<evidence type="ECO:0000313" key="2">
    <source>
        <dbReference type="Proteomes" id="UP000095282"/>
    </source>
</evidence>
<keyword evidence="1" id="KW-0472">Membrane</keyword>
<feature type="transmembrane region" description="Helical" evidence="1">
    <location>
        <begin position="69"/>
        <end position="90"/>
    </location>
</feature>
<evidence type="ECO:0000313" key="3">
    <source>
        <dbReference type="WBParaSite" id="Csp11.Scaffold630.g20531.t1"/>
    </source>
</evidence>
<dbReference type="Proteomes" id="UP000095282">
    <property type="component" value="Unplaced"/>
</dbReference>
<feature type="transmembrane region" description="Helical" evidence="1">
    <location>
        <begin position="9"/>
        <end position="29"/>
    </location>
</feature>
<sequence>MWSQRTNALAGNIGMGICSVIVILIHYLLENKWRWGGLLYMLNVMAYAFFMGMAAMGQFSKYYFDRKRVINIAILGIVNMGMSVIILSFMQDTGFSDSLPCFSFGVHTTMAITAQVCGPRTATWNFWKALKKQD</sequence>